<evidence type="ECO:0000313" key="3">
    <source>
        <dbReference type="Proteomes" id="UP001165082"/>
    </source>
</evidence>
<protein>
    <submittedName>
        <fullName evidence="2">Uncharacterized protein</fullName>
    </submittedName>
</protein>
<evidence type="ECO:0000313" key="2">
    <source>
        <dbReference type="EMBL" id="GMH53952.1"/>
    </source>
</evidence>
<organism evidence="2 3">
    <name type="scientific">Triparma retinervis</name>
    <dbReference type="NCBI Taxonomy" id="2557542"/>
    <lineage>
        <taxon>Eukaryota</taxon>
        <taxon>Sar</taxon>
        <taxon>Stramenopiles</taxon>
        <taxon>Ochrophyta</taxon>
        <taxon>Bolidophyceae</taxon>
        <taxon>Parmales</taxon>
        <taxon>Triparmaceae</taxon>
        <taxon>Triparma</taxon>
    </lineage>
</organism>
<proteinExistence type="predicted"/>
<reference evidence="2" key="1">
    <citation type="submission" date="2022-07" db="EMBL/GenBank/DDBJ databases">
        <title>Genome analysis of Parmales, a sister group of diatoms, reveals the evolutionary specialization of diatoms from phago-mixotrophs to photoautotrophs.</title>
        <authorList>
            <person name="Ban H."/>
            <person name="Sato S."/>
            <person name="Yoshikawa S."/>
            <person name="Kazumasa Y."/>
            <person name="Nakamura Y."/>
            <person name="Ichinomiya M."/>
            <person name="Saitoh K."/>
            <person name="Sato N."/>
            <person name="Blanc-Mathieu R."/>
            <person name="Endo H."/>
            <person name="Kuwata A."/>
            <person name="Ogata H."/>
        </authorList>
    </citation>
    <scope>NUCLEOTIDE SEQUENCE</scope>
</reference>
<dbReference type="EMBL" id="BRXZ01003391">
    <property type="protein sequence ID" value="GMH53952.1"/>
    <property type="molecule type" value="Genomic_DNA"/>
</dbReference>
<feature type="compositionally biased region" description="Basic and acidic residues" evidence="1">
    <location>
        <begin position="107"/>
        <end position="116"/>
    </location>
</feature>
<feature type="region of interest" description="Disordered" evidence="1">
    <location>
        <begin position="107"/>
        <end position="134"/>
    </location>
</feature>
<comment type="caution">
    <text evidence="2">The sequence shown here is derived from an EMBL/GenBank/DDBJ whole genome shotgun (WGS) entry which is preliminary data.</text>
</comment>
<gene>
    <name evidence="2" type="ORF">TrRE_jg4727</name>
</gene>
<evidence type="ECO:0000256" key="1">
    <source>
        <dbReference type="SAM" id="MobiDB-lite"/>
    </source>
</evidence>
<name>A0A9W6ZGJ2_9STRA</name>
<keyword evidence="3" id="KW-1185">Reference proteome</keyword>
<feature type="non-terminal residue" evidence="2">
    <location>
        <position position="134"/>
    </location>
</feature>
<accession>A0A9W6ZGJ2</accession>
<dbReference type="Proteomes" id="UP001165082">
    <property type="component" value="Unassembled WGS sequence"/>
</dbReference>
<sequence length="134" mass="15064">YLDLPPNPPTSVPPLTLKELYSSIVTGTTMTTDTFVNAVYIRAAKDVFWRRNVSRILEILKGEGDGDDSRKQVREEDALRCMFKVAVGEGKGTKWGGVRKVVEGMVRRGKDEDDRTMSSLIKDVERDVDEEGRT</sequence>
<dbReference type="AlphaFoldDB" id="A0A9W6ZGJ2"/>
<feature type="non-terminal residue" evidence="2">
    <location>
        <position position="1"/>
    </location>
</feature>